<dbReference type="InterPro" id="IPR012341">
    <property type="entry name" value="6hp_glycosidase-like_sf"/>
</dbReference>
<dbReference type="GO" id="GO:0030596">
    <property type="term" value="F:alpha-L-rhamnosidase activity"/>
    <property type="evidence" value="ECO:0007669"/>
    <property type="project" value="UniProtKB-EC"/>
</dbReference>
<organism evidence="8 9">
    <name type="scientific">Candidatus Companilactobacillus pullicola</name>
    <dbReference type="NCBI Taxonomy" id="2838523"/>
    <lineage>
        <taxon>Bacteria</taxon>
        <taxon>Bacillati</taxon>
        <taxon>Bacillota</taxon>
        <taxon>Bacilli</taxon>
        <taxon>Lactobacillales</taxon>
        <taxon>Lactobacillaceae</taxon>
        <taxon>Companilactobacillus</taxon>
    </lineage>
</organism>
<dbReference type="EMBL" id="DXCM01000035">
    <property type="protein sequence ID" value="HIY92446.1"/>
    <property type="molecule type" value="Genomic_DNA"/>
</dbReference>
<evidence type="ECO:0000313" key="9">
    <source>
        <dbReference type="Proteomes" id="UP000824013"/>
    </source>
</evidence>
<evidence type="ECO:0000259" key="7">
    <source>
        <dbReference type="Pfam" id="PF17390"/>
    </source>
</evidence>
<dbReference type="Gene3D" id="2.60.120.260">
    <property type="entry name" value="Galactose-binding domain-like"/>
    <property type="match status" value="2"/>
</dbReference>
<dbReference type="Gene3D" id="1.50.10.10">
    <property type="match status" value="1"/>
</dbReference>
<dbReference type="Pfam" id="PF17390">
    <property type="entry name" value="Bac_rhamnosid_C"/>
    <property type="match status" value="1"/>
</dbReference>
<dbReference type="EC" id="3.2.1.40" evidence="2"/>
<dbReference type="InterPro" id="IPR016007">
    <property type="entry name" value="Alpha_rhamnosid"/>
</dbReference>
<reference evidence="8" key="2">
    <citation type="submission" date="2021-04" db="EMBL/GenBank/DDBJ databases">
        <authorList>
            <person name="Gilroy R."/>
        </authorList>
    </citation>
    <scope>NUCLEOTIDE SEQUENCE</scope>
    <source>
        <strain evidence="8">3204</strain>
    </source>
</reference>
<evidence type="ECO:0000256" key="3">
    <source>
        <dbReference type="ARBA" id="ARBA00022801"/>
    </source>
</evidence>
<evidence type="ECO:0000313" key="8">
    <source>
        <dbReference type="EMBL" id="HIY92446.1"/>
    </source>
</evidence>
<dbReference type="InterPro" id="IPR035396">
    <property type="entry name" value="Bac_rhamnosid6H"/>
</dbReference>
<reference evidence="8" key="1">
    <citation type="journal article" date="2021" name="PeerJ">
        <title>Extensive microbial diversity within the chicken gut microbiome revealed by metagenomics and culture.</title>
        <authorList>
            <person name="Gilroy R."/>
            <person name="Ravi A."/>
            <person name="Getino M."/>
            <person name="Pursley I."/>
            <person name="Horton D.L."/>
            <person name="Alikhan N.F."/>
            <person name="Baker D."/>
            <person name="Gharbi K."/>
            <person name="Hall N."/>
            <person name="Watson M."/>
            <person name="Adriaenssens E.M."/>
            <person name="Foster-Nyarko E."/>
            <person name="Jarju S."/>
            <person name="Secka A."/>
            <person name="Antonio M."/>
            <person name="Oren A."/>
            <person name="Chaudhuri R.R."/>
            <person name="La Ragione R."/>
            <person name="Hildebrand F."/>
            <person name="Pallen M.J."/>
        </authorList>
    </citation>
    <scope>NUCLEOTIDE SEQUENCE</scope>
    <source>
        <strain evidence="8">3204</strain>
    </source>
</reference>
<sequence length="757" mass="86032">MSKKEFVGNWIQAPQMDYGPDDRNYYLQNPNPIFTQTFEITDLNNIKLKIAALGYYIVRINDNRVGNFELNNDWTDFSKRIYYDEYDVTDLIKKGKNEIEVELGNGMYNPVPLRLFGKYNLRQRLARIGEPKFILNLFNNEDLIQLSNKEWLVHQGNITMNNLYLGEHVDFTQSKAKDVSAIEIPVDKQDQKNMSASFIPKIKRTGIVTPSHVSQVENDVLIDFGETISGFISLAINGYAHQNISLKYSETMENGKLLFNTSYAGNIGEISEITGGPGAPEKAIQEDQIICREGSQTFENKFTYHSFRYVLISNVDKNDLSKIKAVYVHTSLEQIGKVATDNNYLNQLFTVGIRTKLNNVHSVFEDCARERLGYGGDIVALANSNLYSFDLKKFYEKTISDFVLEQTKNGGIPETAPYMGIQTNGTGRGEGPILWQLVLPYLLWKHYQFYGDKTLVSKYYEAAKKQYDYLQSIPVDKLANDCIGDHGSILVKSFYDKTPDKLLIGYCTILGFSILMERLAIILNRNTDADKIDSQKETLIKTIKSKFSNDDRTLGQGTQSGLAFAILLKLGDKQTLLKALIKQIKTDNGIFTAGIFGMPVLYRVLHENGYDDIVDNWLKQKSEVGFYNMLSNGNQVLSELFRNKHSSANHAMFSSYIQWYYEALGGIQISNSAVGCSDIIINPYFDKGTNHVDCQLKTVAGTIQSKWQRIDQQIELQLQIPKDITYHLNISDKYHTKSSNTITQGNYVLIRCLISEE</sequence>
<evidence type="ECO:0000259" key="6">
    <source>
        <dbReference type="Pfam" id="PF17389"/>
    </source>
</evidence>
<dbReference type="Pfam" id="PF17389">
    <property type="entry name" value="Bac_rhamnosid6H"/>
    <property type="match status" value="1"/>
</dbReference>
<dbReference type="Gene3D" id="2.60.420.10">
    <property type="entry name" value="Maltose phosphorylase, domain 3"/>
    <property type="match status" value="1"/>
</dbReference>
<dbReference type="PANTHER" id="PTHR33307:SF6">
    <property type="entry name" value="ALPHA-RHAMNOSIDASE (EUROFUNG)-RELATED"/>
    <property type="match status" value="1"/>
</dbReference>
<dbReference type="InterPro" id="IPR008928">
    <property type="entry name" value="6-hairpin_glycosidase_sf"/>
</dbReference>
<name>A0A9D2CNH5_9LACO</name>
<dbReference type="Pfam" id="PF05592">
    <property type="entry name" value="Bac_rhamnosid"/>
    <property type="match status" value="1"/>
</dbReference>
<feature type="domain" description="Bacterial alpha-L-rhamnosidase N-terminal" evidence="5">
    <location>
        <begin position="45"/>
        <end position="175"/>
    </location>
</feature>
<dbReference type="InterPro" id="IPR035398">
    <property type="entry name" value="Bac_rhamnosid_C"/>
</dbReference>
<gene>
    <name evidence="8" type="ORF">H9820_05815</name>
</gene>
<keyword evidence="3 8" id="KW-0378">Hydrolase</keyword>
<dbReference type="Pfam" id="PF08531">
    <property type="entry name" value="Bac_rhamnosid_N"/>
    <property type="match status" value="1"/>
</dbReference>
<accession>A0A9D2CNH5</accession>
<comment type="catalytic activity">
    <reaction evidence="1">
        <text>Hydrolysis of terminal non-reducing alpha-L-rhamnose residues in alpha-L-rhamnosides.</text>
        <dbReference type="EC" id="3.2.1.40"/>
    </reaction>
</comment>
<dbReference type="Proteomes" id="UP000824013">
    <property type="component" value="Unassembled WGS sequence"/>
</dbReference>
<dbReference type="AlphaFoldDB" id="A0A9D2CNH5"/>
<feature type="domain" description="Alpha-L-rhamnosidase concanavalin-like" evidence="4">
    <location>
        <begin position="218"/>
        <end position="329"/>
    </location>
</feature>
<proteinExistence type="predicted"/>
<protein>
    <recommendedName>
        <fullName evidence="2">alpha-L-rhamnosidase</fullName>
        <ecNumber evidence="2">3.2.1.40</ecNumber>
    </recommendedName>
</protein>
<feature type="domain" description="Alpha-L-rhamnosidase C-terminal" evidence="7">
    <location>
        <begin position="671"/>
        <end position="737"/>
    </location>
</feature>
<dbReference type="InterPro" id="IPR013737">
    <property type="entry name" value="Bac_rhamnosid_N"/>
</dbReference>
<evidence type="ECO:0000259" key="4">
    <source>
        <dbReference type="Pfam" id="PF05592"/>
    </source>
</evidence>
<dbReference type="InterPro" id="IPR008902">
    <property type="entry name" value="Rhamnosid_concanavalin"/>
</dbReference>
<feature type="domain" description="Alpha-L-rhamnosidase six-hairpin glycosidase" evidence="6">
    <location>
        <begin position="333"/>
        <end position="663"/>
    </location>
</feature>
<dbReference type="SUPFAM" id="SSF48208">
    <property type="entry name" value="Six-hairpin glycosidases"/>
    <property type="match status" value="1"/>
</dbReference>
<dbReference type="PANTHER" id="PTHR33307">
    <property type="entry name" value="ALPHA-RHAMNOSIDASE (EUROFUNG)"/>
    <property type="match status" value="1"/>
</dbReference>
<evidence type="ECO:0000256" key="2">
    <source>
        <dbReference type="ARBA" id="ARBA00012652"/>
    </source>
</evidence>
<comment type="caution">
    <text evidence="8">The sequence shown here is derived from an EMBL/GenBank/DDBJ whole genome shotgun (WGS) entry which is preliminary data.</text>
</comment>
<dbReference type="GO" id="GO:0005975">
    <property type="term" value="P:carbohydrate metabolic process"/>
    <property type="evidence" value="ECO:0007669"/>
    <property type="project" value="InterPro"/>
</dbReference>
<evidence type="ECO:0000256" key="1">
    <source>
        <dbReference type="ARBA" id="ARBA00001445"/>
    </source>
</evidence>
<evidence type="ECO:0000259" key="5">
    <source>
        <dbReference type="Pfam" id="PF08531"/>
    </source>
</evidence>